<dbReference type="AlphaFoldDB" id="B0CDQ8"/>
<gene>
    <name evidence="2" type="ordered locus">AM1_4281</name>
</gene>
<keyword evidence="3" id="KW-1185">Reference proteome</keyword>
<sequence length="190" mass="21730">MNTPAHIVFNLLCLGRHRSTNLVTSIIVGGVLPDAPMFVFYFVEKVIRGSSEPYIWGQAYYQIHWQNFIDIFNSLPIMAFGCLFAFWASSQVGMLLFASMALHALGDLPLHHDDGHRHFFPFSNWRFESPVSYWDPDHYGGVVTRLEILAVLISCVVLFRHYRSLKGRIALGIMGALYGAYFVYVFTVWT</sequence>
<proteinExistence type="predicted"/>
<reference evidence="2 3" key="1">
    <citation type="journal article" date="2008" name="Proc. Natl. Acad. Sci. U.S.A.">
        <title>Niche adaptation and genome expansion in the chlorophyll d-producing cyanobacterium Acaryochloris marina.</title>
        <authorList>
            <person name="Swingley W.D."/>
            <person name="Chen M."/>
            <person name="Cheung P.C."/>
            <person name="Conrad A.L."/>
            <person name="Dejesa L.C."/>
            <person name="Hao J."/>
            <person name="Honchak B.M."/>
            <person name="Karbach L.E."/>
            <person name="Kurdoglu A."/>
            <person name="Lahiri S."/>
            <person name="Mastrian S.D."/>
            <person name="Miyashita H."/>
            <person name="Page L."/>
            <person name="Ramakrishna P."/>
            <person name="Satoh S."/>
            <person name="Sattley W.M."/>
            <person name="Shimada Y."/>
            <person name="Taylor H.L."/>
            <person name="Tomo T."/>
            <person name="Tsuchiya T."/>
            <person name="Wang Z.T."/>
            <person name="Raymond J."/>
            <person name="Mimuro M."/>
            <person name="Blankenship R.E."/>
            <person name="Touchman J.W."/>
        </authorList>
    </citation>
    <scope>NUCLEOTIDE SEQUENCE [LARGE SCALE GENOMIC DNA]</scope>
    <source>
        <strain evidence="3">MBIC 11017</strain>
    </source>
</reference>
<dbReference type="HOGENOM" id="CLU_1420826_0_0_3"/>
<accession>B0CDQ8</accession>
<evidence type="ECO:0000313" key="2">
    <source>
        <dbReference type="EMBL" id="ABW29260.1"/>
    </source>
</evidence>
<organism evidence="2 3">
    <name type="scientific">Acaryochloris marina (strain MBIC 11017)</name>
    <dbReference type="NCBI Taxonomy" id="329726"/>
    <lineage>
        <taxon>Bacteria</taxon>
        <taxon>Bacillati</taxon>
        <taxon>Cyanobacteriota</taxon>
        <taxon>Cyanophyceae</taxon>
        <taxon>Acaryochloridales</taxon>
        <taxon>Acaryochloridaceae</taxon>
        <taxon>Acaryochloris</taxon>
    </lineage>
</organism>
<feature type="transmembrane region" description="Helical" evidence="1">
    <location>
        <begin position="77"/>
        <end position="102"/>
    </location>
</feature>
<dbReference type="KEGG" id="amr:AM1_4281"/>
<feature type="transmembrane region" description="Helical" evidence="1">
    <location>
        <begin position="171"/>
        <end position="189"/>
    </location>
</feature>
<evidence type="ECO:0000313" key="3">
    <source>
        <dbReference type="Proteomes" id="UP000000268"/>
    </source>
</evidence>
<dbReference type="Proteomes" id="UP000000268">
    <property type="component" value="Chromosome"/>
</dbReference>
<dbReference type="EMBL" id="CP000828">
    <property type="protein sequence ID" value="ABW29260.1"/>
    <property type="molecule type" value="Genomic_DNA"/>
</dbReference>
<dbReference type="RefSeq" id="WP_012164590.1">
    <property type="nucleotide sequence ID" value="NC_009925.1"/>
</dbReference>
<feature type="transmembrane region" description="Helical" evidence="1">
    <location>
        <begin position="139"/>
        <end position="159"/>
    </location>
</feature>
<evidence type="ECO:0008006" key="4">
    <source>
        <dbReference type="Google" id="ProtNLM"/>
    </source>
</evidence>
<keyword evidence="1" id="KW-0812">Transmembrane</keyword>
<dbReference type="OrthoDB" id="7631418at2"/>
<dbReference type="STRING" id="329726.AM1_4281"/>
<name>B0CDQ8_ACAM1</name>
<keyword evidence="1" id="KW-1133">Transmembrane helix</keyword>
<protein>
    <recommendedName>
        <fullName evidence="4">Phospholipase C/D domain-containing protein</fullName>
    </recommendedName>
</protein>
<dbReference type="eggNOG" id="ENOG5032MSX">
    <property type="taxonomic scope" value="Bacteria"/>
</dbReference>
<evidence type="ECO:0000256" key="1">
    <source>
        <dbReference type="SAM" id="Phobius"/>
    </source>
</evidence>
<keyword evidence="1" id="KW-0472">Membrane</keyword>
<feature type="transmembrane region" description="Helical" evidence="1">
    <location>
        <begin position="22"/>
        <end position="43"/>
    </location>
</feature>